<dbReference type="Pfam" id="PF00622">
    <property type="entry name" value="SPRY"/>
    <property type="match status" value="1"/>
</dbReference>
<comment type="caution">
    <text evidence="3">The sequence shown here is derived from an EMBL/GenBank/DDBJ whole genome shotgun (WGS) entry which is preliminary data.</text>
</comment>
<feature type="compositionally biased region" description="Low complexity" evidence="1">
    <location>
        <begin position="1"/>
        <end position="13"/>
    </location>
</feature>
<dbReference type="Proteomes" id="UP000233469">
    <property type="component" value="Unassembled WGS sequence"/>
</dbReference>
<organism evidence="3 4">
    <name type="scientific">Rhizophagus irregularis</name>
    <dbReference type="NCBI Taxonomy" id="588596"/>
    <lineage>
        <taxon>Eukaryota</taxon>
        <taxon>Fungi</taxon>
        <taxon>Fungi incertae sedis</taxon>
        <taxon>Mucoromycota</taxon>
        <taxon>Glomeromycotina</taxon>
        <taxon>Glomeromycetes</taxon>
        <taxon>Glomerales</taxon>
        <taxon>Glomeraceae</taxon>
        <taxon>Rhizophagus</taxon>
    </lineage>
</organism>
<dbReference type="EMBL" id="LLXL01000446">
    <property type="protein sequence ID" value="PKK72308.1"/>
    <property type="molecule type" value="Genomic_DNA"/>
</dbReference>
<dbReference type="InterPro" id="IPR013320">
    <property type="entry name" value="ConA-like_dom_sf"/>
</dbReference>
<evidence type="ECO:0000313" key="3">
    <source>
        <dbReference type="EMBL" id="PKK72308.1"/>
    </source>
</evidence>
<dbReference type="SUPFAM" id="SSF49899">
    <property type="entry name" value="Concanavalin A-like lectins/glucanases"/>
    <property type="match status" value="1"/>
</dbReference>
<dbReference type="VEuPathDB" id="FungiDB:RhiirFUN_011507"/>
<accession>A0A2N1NEJ7</accession>
<sequence length="581" mass="65258">MYNQNNNYHQTNHSKVNPGGFIAPNSISPAGGFIDPNTTSPGGFRVPTHFNNDKHRNSLSQYPPVSTIYHPLSEDNRRDSISIKKHNNHVDNNNSINNNFVQSPINIPPYSSYHPSNNNNGYPFPTDFSTNNSDSYPIYLGNNTSYPPSQKQTYDQITNPADLQRRFYGTCKACGIPNSDFAECSSCKNWILQMETMIKARKSLIDQQLCTKCKFAMHVHSQIAACAKCGFPKSCLEELNKIAVRKENENDNDNNNSNNSTDKKIGLSCGNCNNPLANYLKCPTFTEIAQRMRKERECLPYEDPNFAKLSKIIKQSTTSFFTTYTTPPPYTVINITSRSGPSPAEIREAAEKFTSDNPPKDDLPTLEQIANIRTLGGVKAWQFTSQENSYRSKIVSVTNDGKNIKFLKNLDCNIQTNYPYFVPIIEGDNNLNNLKDVRILHYFEITIIENNDPYNADIAIGLTTKPYPEFRLPGLNLYSVGYHSVNGKKYNDNDIGIDYGPNWTEVGITIGCGYDSNNGNVFFTKNGQFLGNAFTNLKHIWFPTIGAKGLCTIEINFGDNEFLYKDARGYNPSGLNANSNQ</sequence>
<evidence type="ECO:0000259" key="2">
    <source>
        <dbReference type="PROSITE" id="PS50188"/>
    </source>
</evidence>
<dbReference type="Gene3D" id="2.60.120.920">
    <property type="match status" value="1"/>
</dbReference>
<evidence type="ECO:0000256" key="1">
    <source>
        <dbReference type="SAM" id="MobiDB-lite"/>
    </source>
</evidence>
<dbReference type="InterPro" id="IPR044736">
    <property type="entry name" value="Gid1/RanBPM/SPLA_SPRY"/>
</dbReference>
<feature type="domain" description="B30.2/SPRY" evidence="2">
    <location>
        <begin position="362"/>
        <end position="562"/>
    </location>
</feature>
<protein>
    <submittedName>
        <fullName evidence="3">SPRY-domain-containing protein</fullName>
    </submittedName>
</protein>
<gene>
    <name evidence="3" type="ORF">RhiirC2_826075</name>
</gene>
<dbReference type="SMART" id="SM00449">
    <property type="entry name" value="SPRY"/>
    <property type="match status" value="1"/>
</dbReference>
<dbReference type="PANTHER" id="PTHR12864">
    <property type="entry name" value="RAN BINDING PROTEIN 9-RELATED"/>
    <property type="match status" value="1"/>
</dbReference>
<reference evidence="3 4" key="2">
    <citation type="submission" date="2017-10" db="EMBL/GenBank/DDBJ databases">
        <title>Extensive intraspecific genome diversity in a model arbuscular mycorrhizal fungus.</title>
        <authorList>
            <person name="Chen E.C.H."/>
            <person name="Morin E."/>
            <person name="Baudet D."/>
            <person name="Noel J."/>
            <person name="Ndikumana S."/>
            <person name="Charron P."/>
            <person name="St-Onge C."/>
            <person name="Giorgi J."/>
            <person name="Grigoriev I.V."/>
            <person name="Roux C."/>
            <person name="Martin F.M."/>
            <person name="Corradi N."/>
        </authorList>
    </citation>
    <scope>NUCLEOTIDE SEQUENCE [LARGE SCALE GENOMIC DNA]</scope>
    <source>
        <strain evidence="3 4">C2</strain>
    </source>
</reference>
<dbReference type="InterPro" id="IPR043136">
    <property type="entry name" value="B30.2/SPRY_sf"/>
</dbReference>
<reference evidence="3 4" key="1">
    <citation type="submission" date="2016-04" db="EMBL/GenBank/DDBJ databases">
        <title>Genome analyses suggest a sexual origin of heterokaryosis in a supposedly ancient asexual fungus.</title>
        <authorList>
            <person name="Ropars J."/>
            <person name="Sedzielewska K."/>
            <person name="Noel J."/>
            <person name="Charron P."/>
            <person name="Farinelli L."/>
            <person name="Marton T."/>
            <person name="Kruger M."/>
            <person name="Pelin A."/>
            <person name="Brachmann A."/>
            <person name="Corradi N."/>
        </authorList>
    </citation>
    <scope>NUCLEOTIDE SEQUENCE [LARGE SCALE GENOMIC DNA]</scope>
    <source>
        <strain evidence="3 4">C2</strain>
    </source>
</reference>
<proteinExistence type="predicted"/>
<dbReference type="CDD" id="cd12885">
    <property type="entry name" value="SPRY_RanBP_like"/>
    <property type="match status" value="1"/>
</dbReference>
<dbReference type="InterPro" id="IPR003877">
    <property type="entry name" value="SPRY_dom"/>
</dbReference>
<dbReference type="InterPro" id="IPR050618">
    <property type="entry name" value="Ubq-SigPath_Reg"/>
</dbReference>
<evidence type="ECO:0000313" key="4">
    <source>
        <dbReference type="Proteomes" id="UP000233469"/>
    </source>
</evidence>
<dbReference type="VEuPathDB" id="FungiDB:FUN_014314"/>
<feature type="region of interest" description="Disordered" evidence="1">
    <location>
        <begin position="1"/>
        <end position="23"/>
    </location>
</feature>
<name>A0A2N1NEJ7_9GLOM</name>
<dbReference type="VEuPathDB" id="FungiDB:RhiirFUN_011508"/>
<dbReference type="VEuPathDB" id="FungiDB:RhiirA1_443517"/>
<dbReference type="PROSITE" id="PS50188">
    <property type="entry name" value="B302_SPRY"/>
    <property type="match status" value="1"/>
</dbReference>
<dbReference type="InterPro" id="IPR001870">
    <property type="entry name" value="B30.2/SPRY"/>
</dbReference>
<dbReference type="VEuPathDB" id="FungiDB:RhiirA1_520045"/>
<dbReference type="AlphaFoldDB" id="A0A2N1NEJ7"/>